<dbReference type="InterPro" id="IPR035979">
    <property type="entry name" value="RBD_domain_sf"/>
</dbReference>
<dbReference type="GO" id="GO:1904868">
    <property type="term" value="P:telomerase catalytic core complex assembly"/>
    <property type="evidence" value="ECO:0007669"/>
    <property type="project" value="InterPro"/>
</dbReference>
<feature type="compositionally biased region" description="Basic residues" evidence="3">
    <location>
        <begin position="566"/>
        <end position="575"/>
    </location>
</feature>
<feature type="region of interest" description="Disordered" evidence="3">
    <location>
        <begin position="367"/>
        <end position="398"/>
    </location>
</feature>
<comment type="caution">
    <text evidence="5">The sequence shown here is derived from an EMBL/GenBank/DDBJ whole genome shotgun (WGS) entry which is preliminary data.</text>
</comment>
<feature type="region of interest" description="Disordered" evidence="3">
    <location>
        <begin position="1"/>
        <end position="60"/>
    </location>
</feature>
<keyword evidence="6" id="KW-1185">Reference proteome</keyword>
<accession>A0A1M2VSB5</accession>
<evidence type="ECO:0000256" key="3">
    <source>
        <dbReference type="SAM" id="MobiDB-lite"/>
    </source>
</evidence>
<feature type="compositionally biased region" description="Low complexity" evidence="3">
    <location>
        <begin position="12"/>
        <end position="27"/>
    </location>
</feature>
<dbReference type="GO" id="GO:0070034">
    <property type="term" value="F:telomerase RNA binding"/>
    <property type="evidence" value="ECO:0007669"/>
    <property type="project" value="InterPro"/>
</dbReference>
<dbReference type="STRING" id="154538.A0A1M2VSB5"/>
<feature type="compositionally biased region" description="Basic and acidic residues" evidence="3">
    <location>
        <begin position="367"/>
        <end position="379"/>
    </location>
</feature>
<reference evidence="5 6" key="1">
    <citation type="submission" date="2016-10" db="EMBL/GenBank/DDBJ databases">
        <title>Genome sequence of the basidiomycete white-rot fungus Trametes pubescens.</title>
        <authorList>
            <person name="Makela M.R."/>
            <person name="Granchi Z."/>
            <person name="Peng M."/>
            <person name="De Vries R.P."/>
            <person name="Grigoriev I."/>
            <person name="Riley R."/>
            <person name="Hilden K."/>
        </authorList>
    </citation>
    <scope>NUCLEOTIDE SEQUENCE [LARGE SCALE GENOMIC DNA]</scope>
    <source>
        <strain evidence="5 6">FBCC735</strain>
    </source>
</reference>
<dbReference type="OMA" id="TCYLRLA"/>
<dbReference type="InterPro" id="IPR045537">
    <property type="entry name" value="Lar7_xRRM"/>
</dbReference>
<dbReference type="Proteomes" id="UP000184267">
    <property type="component" value="Unassembled WGS sequence"/>
</dbReference>
<dbReference type="GO" id="GO:1990904">
    <property type="term" value="C:ribonucleoprotein complex"/>
    <property type="evidence" value="ECO:0007669"/>
    <property type="project" value="UniProtKB-UniRule"/>
</dbReference>
<protein>
    <recommendedName>
        <fullName evidence="4">XRRM domain-containing protein</fullName>
    </recommendedName>
</protein>
<dbReference type="InterPro" id="IPR014886">
    <property type="entry name" value="La_xRRM"/>
</dbReference>
<evidence type="ECO:0000256" key="1">
    <source>
        <dbReference type="ARBA" id="ARBA00022884"/>
    </source>
</evidence>
<dbReference type="EMBL" id="MNAD01000773">
    <property type="protein sequence ID" value="OJT10485.1"/>
    <property type="molecule type" value="Genomic_DNA"/>
</dbReference>
<gene>
    <name evidence="5" type="ORF">TRAPUB_12923</name>
</gene>
<feature type="region of interest" description="Disordered" evidence="3">
    <location>
        <begin position="290"/>
        <end position="310"/>
    </location>
</feature>
<evidence type="ECO:0000313" key="6">
    <source>
        <dbReference type="Proteomes" id="UP000184267"/>
    </source>
</evidence>
<dbReference type="OrthoDB" id="439993at2759"/>
<dbReference type="AlphaFoldDB" id="A0A1M2VSB5"/>
<name>A0A1M2VSB5_TRAPU</name>
<keyword evidence="1 2" id="KW-0694">RNA-binding</keyword>
<feature type="domain" description="XRRM" evidence="4">
    <location>
        <begin position="399"/>
        <end position="575"/>
    </location>
</feature>
<dbReference type="Pfam" id="PF19977">
    <property type="entry name" value="xRRM"/>
    <property type="match status" value="2"/>
</dbReference>
<evidence type="ECO:0000259" key="4">
    <source>
        <dbReference type="PROSITE" id="PS51939"/>
    </source>
</evidence>
<organism evidence="5 6">
    <name type="scientific">Trametes pubescens</name>
    <name type="common">White-rot fungus</name>
    <dbReference type="NCBI Taxonomy" id="154538"/>
    <lineage>
        <taxon>Eukaryota</taxon>
        <taxon>Fungi</taxon>
        <taxon>Dikarya</taxon>
        <taxon>Basidiomycota</taxon>
        <taxon>Agaricomycotina</taxon>
        <taxon>Agaricomycetes</taxon>
        <taxon>Polyporales</taxon>
        <taxon>Polyporaceae</taxon>
        <taxon>Trametes</taxon>
    </lineage>
</organism>
<proteinExistence type="predicted"/>
<evidence type="ECO:0000256" key="2">
    <source>
        <dbReference type="PROSITE-ProRule" id="PRU01288"/>
    </source>
</evidence>
<evidence type="ECO:0000313" key="5">
    <source>
        <dbReference type="EMBL" id="OJT10485.1"/>
    </source>
</evidence>
<dbReference type="PROSITE" id="PS51939">
    <property type="entry name" value="XRRM"/>
    <property type="match status" value="1"/>
</dbReference>
<dbReference type="Gene3D" id="3.30.70.330">
    <property type="match status" value="1"/>
</dbReference>
<sequence>MFAFVPRKVAQKSKSNPAPAGSASGSAVIPPVALPGPSQAAPVHNSTGSSKGKQKHSEPAVPDEDLVALLSLSLSDHSLWANAELRRALATADEGWLPLSALLRNSAYFSHLSARPSESAYVKALRSHAADMFEVRMRVTAPSRTDWQGTEASTSRDPGGYEVRRTDWRDALLSARNTTRQEWERSTVYTVRLASHGPTGYPKLTGRPSKQECLPPPHRTVPRIYSFISSLLGLPSTGQALSTGVQAITLPPHHLDRPGDVPKPKGFALVTFASEDDAARLAAAWPWLPRRTDIPPTDDKSAETTHAPAREAAKFGFRALPKARWDALKEEYLAHRQRLLDQVAQSAPEPEPEPVDAAETYRGRARDHGWDRDHGERSTSAHAEPGPEPARNGADPDAPFPPGCLVYVRGVHPETNRTTLKALFAARGCGPAALDYVDYSKGMGTVRRSSSSHVARTHADLPQCHLRLSAPHHARALVAAFSSRPLVQRQGLDSAGAEGDTGGGDVKPISMEVVEGAREELYWSKVPEKIRREAVRKVIAQASSAGGEDDGADAGQGEDTGEQEGKRKRKRRRKA</sequence>
<dbReference type="SUPFAM" id="SSF54928">
    <property type="entry name" value="RNA-binding domain, RBD"/>
    <property type="match status" value="1"/>
</dbReference>
<dbReference type="InterPro" id="IPR012677">
    <property type="entry name" value="Nucleotide-bd_a/b_plait_sf"/>
</dbReference>
<feature type="region of interest" description="Disordered" evidence="3">
    <location>
        <begin position="542"/>
        <end position="575"/>
    </location>
</feature>